<dbReference type="AlphaFoldDB" id="A0AAD4LVR4"/>
<keyword evidence="1" id="KW-1133">Transmembrane helix</keyword>
<keyword evidence="1" id="KW-0472">Membrane</keyword>
<comment type="caution">
    <text evidence="2">The sequence shown here is derived from an EMBL/GenBank/DDBJ whole genome shotgun (WGS) entry which is preliminary data.</text>
</comment>
<organism evidence="2 3">
    <name type="scientific">Multifurca ochricompacta</name>
    <dbReference type="NCBI Taxonomy" id="376703"/>
    <lineage>
        <taxon>Eukaryota</taxon>
        <taxon>Fungi</taxon>
        <taxon>Dikarya</taxon>
        <taxon>Basidiomycota</taxon>
        <taxon>Agaricomycotina</taxon>
        <taxon>Agaricomycetes</taxon>
        <taxon>Russulales</taxon>
        <taxon>Russulaceae</taxon>
        <taxon>Multifurca</taxon>
    </lineage>
</organism>
<sequence length="58" mass="6870">MITIHAFFFCVFLLFSSIHSFSFLFFLKVLFAMHTAFFFFFCSFSCLLAGRLTDYLID</sequence>
<keyword evidence="3" id="KW-1185">Reference proteome</keyword>
<dbReference type="Proteomes" id="UP001203297">
    <property type="component" value="Unassembled WGS sequence"/>
</dbReference>
<gene>
    <name evidence="2" type="ORF">B0F90DRAFT_1773817</name>
</gene>
<reference evidence="2" key="1">
    <citation type="journal article" date="2022" name="New Phytol.">
        <title>Evolutionary transition to the ectomycorrhizal habit in the genomes of a hyperdiverse lineage of mushroom-forming fungi.</title>
        <authorList>
            <person name="Looney B."/>
            <person name="Miyauchi S."/>
            <person name="Morin E."/>
            <person name="Drula E."/>
            <person name="Courty P.E."/>
            <person name="Kohler A."/>
            <person name="Kuo A."/>
            <person name="LaButti K."/>
            <person name="Pangilinan J."/>
            <person name="Lipzen A."/>
            <person name="Riley R."/>
            <person name="Andreopoulos W."/>
            <person name="He G."/>
            <person name="Johnson J."/>
            <person name="Nolan M."/>
            <person name="Tritt A."/>
            <person name="Barry K.W."/>
            <person name="Grigoriev I.V."/>
            <person name="Nagy L.G."/>
            <person name="Hibbett D."/>
            <person name="Henrissat B."/>
            <person name="Matheny P.B."/>
            <person name="Labbe J."/>
            <person name="Martin F.M."/>
        </authorList>
    </citation>
    <scope>NUCLEOTIDE SEQUENCE</scope>
    <source>
        <strain evidence="2">BPL690</strain>
    </source>
</reference>
<dbReference type="EMBL" id="WTXG01000139">
    <property type="protein sequence ID" value="KAI0291943.1"/>
    <property type="molecule type" value="Genomic_DNA"/>
</dbReference>
<name>A0AAD4LVR4_9AGAM</name>
<accession>A0AAD4LVR4</accession>
<evidence type="ECO:0000313" key="2">
    <source>
        <dbReference type="EMBL" id="KAI0291943.1"/>
    </source>
</evidence>
<keyword evidence="1" id="KW-0812">Transmembrane</keyword>
<feature type="transmembrane region" description="Helical" evidence="1">
    <location>
        <begin position="30"/>
        <end position="50"/>
    </location>
</feature>
<protein>
    <submittedName>
        <fullName evidence="2">Uncharacterized protein</fullName>
    </submittedName>
</protein>
<proteinExistence type="predicted"/>
<evidence type="ECO:0000256" key="1">
    <source>
        <dbReference type="SAM" id="Phobius"/>
    </source>
</evidence>
<evidence type="ECO:0000313" key="3">
    <source>
        <dbReference type="Proteomes" id="UP001203297"/>
    </source>
</evidence>